<evidence type="ECO:0000313" key="1">
    <source>
        <dbReference type="EMBL" id="KAA6389449.1"/>
    </source>
</evidence>
<dbReference type="Proteomes" id="UP000324800">
    <property type="component" value="Unassembled WGS sequence"/>
</dbReference>
<accession>A0A5J4W4T0</accession>
<sequence>MLEVSSWVTLKLIIKIQELESLFLLDYSYMEPTILFDYNFTKIVFTKDQGESFLISDYCGFFLKSLQQYSFQKACLTHLSSKPLCAVTQRRWRTFIANVDSFDVLLKYVSVRLPLLDKLVIQEIAITLKFASKQVKVVKLIVVIQLIDVPGIIIEPPMVPVD</sequence>
<reference evidence="1 2" key="1">
    <citation type="submission" date="2019-03" db="EMBL/GenBank/DDBJ databases">
        <title>Single cell metagenomics reveals metabolic interactions within the superorganism composed of flagellate Streblomastix strix and complex community of Bacteroidetes bacteria on its surface.</title>
        <authorList>
            <person name="Treitli S.C."/>
            <person name="Kolisko M."/>
            <person name="Husnik F."/>
            <person name="Keeling P."/>
            <person name="Hampl V."/>
        </authorList>
    </citation>
    <scope>NUCLEOTIDE SEQUENCE [LARGE SCALE GENOMIC DNA]</scope>
    <source>
        <strain evidence="1">ST1C</strain>
    </source>
</reference>
<dbReference type="AlphaFoldDB" id="A0A5J4W4T0"/>
<comment type="caution">
    <text evidence="1">The sequence shown here is derived from an EMBL/GenBank/DDBJ whole genome shotgun (WGS) entry which is preliminary data.</text>
</comment>
<organism evidence="1 2">
    <name type="scientific">Streblomastix strix</name>
    <dbReference type="NCBI Taxonomy" id="222440"/>
    <lineage>
        <taxon>Eukaryota</taxon>
        <taxon>Metamonada</taxon>
        <taxon>Preaxostyla</taxon>
        <taxon>Oxymonadida</taxon>
        <taxon>Streblomastigidae</taxon>
        <taxon>Streblomastix</taxon>
    </lineage>
</organism>
<evidence type="ECO:0000313" key="2">
    <source>
        <dbReference type="Proteomes" id="UP000324800"/>
    </source>
</evidence>
<gene>
    <name evidence="1" type="ORF">EZS28_015023</name>
</gene>
<proteinExistence type="predicted"/>
<dbReference type="EMBL" id="SNRW01003584">
    <property type="protein sequence ID" value="KAA6389449.1"/>
    <property type="molecule type" value="Genomic_DNA"/>
</dbReference>
<name>A0A5J4W4T0_9EUKA</name>
<protein>
    <submittedName>
        <fullName evidence="1">Uncharacterized protein</fullName>
    </submittedName>
</protein>